<evidence type="ECO:0000256" key="1">
    <source>
        <dbReference type="SAM" id="MobiDB-lite"/>
    </source>
</evidence>
<proteinExistence type="predicted"/>
<protein>
    <submittedName>
        <fullName evidence="2">Uncharacterized protein</fullName>
    </submittedName>
</protein>
<sequence length="89" mass="9727">MNSKIEARIEAVKLALNVEGVTSENIIDASTKIAAFIVGNAELPNNVDSNAFMKEMMEKLTFPNHEATTKDEKTDTEATEKTRSAIGLK</sequence>
<dbReference type="EMBL" id="PP511379">
    <property type="protein sequence ID" value="XCD03616.1"/>
    <property type="molecule type" value="Genomic_DNA"/>
</dbReference>
<evidence type="ECO:0000313" key="2">
    <source>
        <dbReference type="EMBL" id="XCD03616.1"/>
    </source>
</evidence>
<organism evidence="2">
    <name type="scientific">Dulem virus 40</name>
    <dbReference type="NCBI Taxonomy" id="3145758"/>
    <lineage>
        <taxon>Viruses</taxon>
        <taxon>Duplodnaviria</taxon>
        <taxon>Heunggongvirae</taxon>
        <taxon>Uroviricota</taxon>
        <taxon>Caudoviricetes</taxon>
    </lineage>
</organism>
<accession>A0AAU8AUL7</accession>
<feature type="region of interest" description="Disordered" evidence="1">
    <location>
        <begin position="64"/>
        <end position="89"/>
    </location>
</feature>
<feature type="compositionally biased region" description="Basic and acidic residues" evidence="1">
    <location>
        <begin position="67"/>
        <end position="83"/>
    </location>
</feature>
<name>A0AAU8AUL7_9CAUD</name>
<reference evidence="2" key="1">
    <citation type="submission" date="2024-03" db="EMBL/GenBank/DDBJ databases">
        <title>Diverse circular DNA viruses in blood, oral, and fecal samples of captive lemurs.</title>
        <authorList>
            <person name="Paietta E.N."/>
            <person name="Kraberger S."/>
            <person name="Lund M.C."/>
            <person name="Custer J.M."/>
            <person name="Vargas K.M."/>
            <person name="Ehmke E.E."/>
            <person name="Yoder A.D."/>
            <person name="Varsani A."/>
        </authorList>
    </citation>
    <scope>NUCLEOTIDE SEQUENCE</scope>
    <source>
        <strain evidence="2">Duke_21_1</strain>
    </source>
</reference>